<dbReference type="Proteomes" id="UP000799291">
    <property type="component" value="Unassembled WGS sequence"/>
</dbReference>
<feature type="compositionally biased region" description="Low complexity" evidence="1">
    <location>
        <begin position="94"/>
        <end position="107"/>
    </location>
</feature>
<organism evidence="2 3">
    <name type="scientific">Lentithecium fluviatile CBS 122367</name>
    <dbReference type="NCBI Taxonomy" id="1168545"/>
    <lineage>
        <taxon>Eukaryota</taxon>
        <taxon>Fungi</taxon>
        <taxon>Dikarya</taxon>
        <taxon>Ascomycota</taxon>
        <taxon>Pezizomycotina</taxon>
        <taxon>Dothideomycetes</taxon>
        <taxon>Pleosporomycetidae</taxon>
        <taxon>Pleosporales</taxon>
        <taxon>Massarineae</taxon>
        <taxon>Lentitheciaceae</taxon>
        <taxon>Lentithecium</taxon>
    </lineage>
</organism>
<dbReference type="AlphaFoldDB" id="A0A6G1J2Y0"/>
<accession>A0A6G1J2Y0</accession>
<gene>
    <name evidence="2" type="ORF">K458DRAFT_450873</name>
</gene>
<feature type="region of interest" description="Disordered" evidence="1">
    <location>
        <begin position="1"/>
        <end position="34"/>
    </location>
</feature>
<name>A0A6G1J2Y0_9PLEO</name>
<dbReference type="EMBL" id="MU005580">
    <property type="protein sequence ID" value="KAF2684884.1"/>
    <property type="molecule type" value="Genomic_DNA"/>
</dbReference>
<feature type="compositionally biased region" description="Low complexity" evidence="1">
    <location>
        <begin position="11"/>
        <end position="29"/>
    </location>
</feature>
<evidence type="ECO:0000313" key="3">
    <source>
        <dbReference type="Proteomes" id="UP000799291"/>
    </source>
</evidence>
<reference evidence="2" key="1">
    <citation type="journal article" date="2020" name="Stud. Mycol.">
        <title>101 Dothideomycetes genomes: a test case for predicting lifestyles and emergence of pathogens.</title>
        <authorList>
            <person name="Haridas S."/>
            <person name="Albert R."/>
            <person name="Binder M."/>
            <person name="Bloem J."/>
            <person name="Labutti K."/>
            <person name="Salamov A."/>
            <person name="Andreopoulos B."/>
            <person name="Baker S."/>
            <person name="Barry K."/>
            <person name="Bills G."/>
            <person name="Bluhm B."/>
            <person name="Cannon C."/>
            <person name="Castanera R."/>
            <person name="Culley D."/>
            <person name="Daum C."/>
            <person name="Ezra D."/>
            <person name="Gonzalez J."/>
            <person name="Henrissat B."/>
            <person name="Kuo A."/>
            <person name="Liang C."/>
            <person name="Lipzen A."/>
            <person name="Lutzoni F."/>
            <person name="Magnuson J."/>
            <person name="Mondo S."/>
            <person name="Nolan M."/>
            <person name="Ohm R."/>
            <person name="Pangilinan J."/>
            <person name="Park H.-J."/>
            <person name="Ramirez L."/>
            <person name="Alfaro M."/>
            <person name="Sun H."/>
            <person name="Tritt A."/>
            <person name="Yoshinaga Y."/>
            <person name="Zwiers L.-H."/>
            <person name="Turgeon B."/>
            <person name="Goodwin S."/>
            <person name="Spatafora J."/>
            <person name="Crous P."/>
            <person name="Grigoriev I."/>
        </authorList>
    </citation>
    <scope>NUCLEOTIDE SEQUENCE</scope>
    <source>
        <strain evidence="2">CBS 122367</strain>
    </source>
</reference>
<evidence type="ECO:0000256" key="1">
    <source>
        <dbReference type="SAM" id="MobiDB-lite"/>
    </source>
</evidence>
<feature type="compositionally biased region" description="Basic residues" evidence="1">
    <location>
        <begin position="1"/>
        <end position="10"/>
    </location>
</feature>
<feature type="region of interest" description="Disordered" evidence="1">
    <location>
        <begin position="47"/>
        <end position="107"/>
    </location>
</feature>
<protein>
    <submittedName>
        <fullName evidence="2">Uncharacterized protein</fullName>
    </submittedName>
</protein>
<dbReference type="OrthoDB" id="10604212at2759"/>
<keyword evidence="3" id="KW-1185">Reference proteome</keyword>
<sequence length="307" mass="33728">MSPPSGHKKTASTSTFASKSSFAFSNKSAVAENKQIPLEEIKALSVAKEKPSRVKPGSGDRLAQAREMAPVPKSVQPRRKNDQGGLKDGGVRLPTPTTAPPSFGFGTGPTATPPIPGLGAIPSPAAGSPYAPNFFQNYTNPASTFNAGTIGQERAAGEIPEDPKKPRKLLAAPLRLLRSSYARNPTKKPLLTFLDAICPPSRELEREIDPILHNVVYAVKYNLSDRELNIYRQMLLQCPIARESQNMLAVGGMEFDQISEMMPTRGLFEQGKDLEVVLRELVEEYRLSYDCDMSMLFMNPRFFVYPQ</sequence>
<proteinExistence type="predicted"/>
<evidence type="ECO:0000313" key="2">
    <source>
        <dbReference type="EMBL" id="KAF2684884.1"/>
    </source>
</evidence>